<feature type="chain" id="PRO_5039005716" evidence="2">
    <location>
        <begin position="21"/>
        <end position="229"/>
    </location>
</feature>
<accession>A0A6P8WC30</accession>
<protein>
    <submittedName>
        <fullName evidence="4">Uncharacterized protein LOC117565943</fullName>
    </submittedName>
</protein>
<feature type="region of interest" description="Disordered" evidence="1">
    <location>
        <begin position="133"/>
        <end position="229"/>
    </location>
</feature>
<evidence type="ECO:0000313" key="4">
    <source>
        <dbReference type="RefSeq" id="XP_034101224.2"/>
    </source>
</evidence>
<organism evidence="3 4">
    <name type="scientific">Drosophila albomicans</name>
    <name type="common">Fruit fly</name>
    <dbReference type="NCBI Taxonomy" id="7291"/>
    <lineage>
        <taxon>Eukaryota</taxon>
        <taxon>Metazoa</taxon>
        <taxon>Ecdysozoa</taxon>
        <taxon>Arthropoda</taxon>
        <taxon>Hexapoda</taxon>
        <taxon>Insecta</taxon>
        <taxon>Pterygota</taxon>
        <taxon>Neoptera</taxon>
        <taxon>Endopterygota</taxon>
        <taxon>Diptera</taxon>
        <taxon>Brachycera</taxon>
        <taxon>Muscomorpha</taxon>
        <taxon>Ephydroidea</taxon>
        <taxon>Drosophilidae</taxon>
        <taxon>Drosophila</taxon>
    </lineage>
</organism>
<dbReference type="OrthoDB" id="8002565at2759"/>
<reference evidence="4" key="1">
    <citation type="submission" date="2025-08" db="UniProtKB">
        <authorList>
            <consortium name="RefSeq"/>
        </authorList>
    </citation>
    <scope>IDENTIFICATION</scope>
    <source>
        <strain evidence="4">15112-1751.03</strain>
        <tissue evidence="4">Whole Adult</tissue>
    </source>
</reference>
<sequence length="229" mass="26118">MRIMMQLLLVLCMLLALGQPQQLLRRNIIKVRASGFLPFESDLLLPLGILRQLQAQDRASRLLPSPQQQLYRKSKPKQKPPKPKVKQQVRLERAKANAGGAGVQMYNLIDDDGELLLNLRVHNEMSHIDQHLDAAPQSSNHRFEEAELATPWRPSKWRPTARPPLTLTLTSSSPRPLPLHQYLSSNSLEQSQQQSLSLSQLQSATPTPTTTQQQQRRVFGGRQDWRSYQ</sequence>
<proteinExistence type="predicted"/>
<name>A0A6P8WC30_DROAB</name>
<dbReference type="AlphaFoldDB" id="A0A6P8WC30"/>
<feature type="region of interest" description="Disordered" evidence="1">
    <location>
        <begin position="66"/>
        <end position="88"/>
    </location>
</feature>
<feature type="compositionally biased region" description="Low complexity" evidence="1">
    <location>
        <begin position="158"/>
        <end position="215"/>
    </location>
</feature>
<feature type="signal peptide" evidence="2">
    <location>
        <begin position="1"/>
        <end position="20"/>
    </location>
</feature>
<keyword evidence="2" id="KW-0732">Signal</keyword>
<evidence type="ECO:0000256" key="1">
    <source>
        <dbReference type="SAM" id="MobiDB-lite"/>
    </source>
</evidence>
<dbReference type="RefSeq" id="XP_034101224.2">
    <property type="nucleotide sequence ID" value="XM_034245333.2"/>
</dbReference>
<feature type="compositionally biased region" description="Basic residues" evidence="1">
    <location>
        <begin position="72"/>
        <end position="87"/>
    </location>
</feature>
<gene>
    <name evidence="4" type="primary">LOC117565943</name>
</gene>
<evidence type="ECO:0000256" key="2">
    <source>
        <dbReference type="SAM" id="SignalP"/>
    </source>
</evidence>
<keyword evidence="3" id="KW-1185">Reference proteome</keyword>
<dbReference type="GeneID" id="117565943"/>
<dbReference type="Proteomes" id="UP000515160">
    <property type="component" value="Chromosome X"/>
</dbReference>
<evidence type="ECO:0000313" key="3">
    <source>
        <dbReference type="Proteomes" id="UP000515160"/>
    </source>
</evidence>